<keyword evidence="3" id="KW-0245">EGF-like domain</keyword>
<dbReference type="InterPro" id="IPR050969">
    <property type="entry name" value="Dev_Signal_Modulators"/>
</dbReference>
<evidence type="ECO:0000256" key="1">
    <source>
        <dbReference type="ARBA" id="ARBA00022729"/>
    </source>
</evidence>
<evidence type="ECO:0000256" key="4">
    <source>
        <dbReference type="SAM" id="SignalP"/>
    </source>
</evidence>
<dbReference type="GeneID" id="36408996"/>
<dbReference type="PROSITE" id="PS50026">
    <property type="entry name" value="EGF_3"/>
    <property type="match status" value="1"/>
</dbReference>
<feature type="chain" id="PRO_5006058374" evidence="4">
    <location>
        <begin position="25"/>
        <end position="600"/>
    </location>
</feature>
<dbReference type="RefSeq" id="XP_024571560.1">
    <property type="nucleotide sequence ID" value="XM_024718667.1"/>
</dbReference>
<dbReference type="InterPro" id="IPR000742">
    <property type="entry name" value="EGF"/>
</dbReference>
<sequence>MEIRRDVQFIMIVILGIVSSSTYAECPNGCSGNGACMAKDMCNCYKNYLGNDCFDRACQFGYAHADTPKGDINMDQDRKTPNWIIKDSQQFPEGTYEYFSPDAATDEAHFYMECSNKGICDRTLGTCTCFDGYEGVACQRASCPNKCSGHGTCESLRELGLKAPGTLFGNPYSASQITYDLWDSRVIYGCRCDPWYHGADCSLRSCKAGVDPMFLSVGTATFETFVLHVYTTGTWTADAAGATPLNFFRLRLFDYHGESYVTEAIPILNDVSDTAKADSNAAAVAKAIKRIPNQTFRRVLCERLSLTNGDLDGYILPARETSKGLSVICQLYDNPGELRKPEVAAFGFNGITDPLTKKYQVITVEKGISNEWFTEDTGMVVTAVSSSDYVTLTLESAQTGSPETPTLFKLGPYVVAGKLSAATTITLTYPLKHTLSSRTSRFNAVKAANGNGGMVVTELVSTAVVAGSTIITVTSNPNFAAGDLVFFENQFYNYVSSVVNGANWDITLDRPFLGNTLDGGDNTVLFVYKVTPPANALKYNYVSQCSGRGICDTETGTLVRRARCTLMRADLLKFYLFEGKLKCNFLQTLPTEPSLCQSFD</sequence>
<evidence type="ECO:0000256" key="2">
    <source>
        <dbReference type="ARBA" id="ARBA00023157"/>
    </source>
</evidence>
<dbReference type="Pfam" id="PF23106">
    <property type="entry name" value="EGF_Teneurin"/>
    <property type="match status" value="1"/>
</dbReference>
<keyword evidence="1 4" id="KW-0732">Signal</keyword>
<protein>
    <submittedName>
        <fullName evidence="6">Teneurin-1 and related extracellular matrix proteins, contain EGF-like repeats</fullName>
    </submittedName>
</protein>
<dbReference type="PANTHER" id="PTHR14949">
    <property type="entry name" value="EGF-LIKE-DOMAIN, MULTIPLE 7, 8"/>
    <property type="match status" value="1"/>
</dbReference>
<dbReference type="Proteomes" id="UP000054928">
    <property type="component" value="Unassembled WGS sequence"/>
</dbReference>
<reference evidence="7" key="1">
    <citation type="submission" date="2014-09" db="EMBL/GenBank/DDBJ databases">
        <authorList>
            <person name="Sharma Rahul"/>
            <person name="Thines Marco"/>
        </authorList>
    </citation>
    <scope>NUCLEOTIDE SEQUENCE [LARGE SCALE GENOMIC DNA]</scope>
</reference>
<feature type="disulfide bond" evidence="3">
    <location>
        <begin position="129"/>
        <end position="138"/>
    </location>
</feature>
<organism evidence="6 7">
    <name type="scientific">Plasmopara halstedii</name>
    <name type="common">Downy mildew of sunflower</name>
    <dbReference type="NCBI Taxonomy" id="4781"/>
    <lineage>
        <taxon>Eukaryota</taxon>
        <taxon>Sar</taxon>
        <taxon>Stramenopiles</taxon>
        <taxon>Oomycota</taxon>
        <taxon>Peronosporomycetes</taxon>
        <taxon>Peronosporales</taxon>
        <taxon>Peronosporaceae</taxon>
        <taxon>Plasmopara</taxon>
    </lineage>
</organism>
<dbReference type="PROSITE" id="PS00022">
    <property type="entry name" value="EGF_1"/>
    <property type="match status" value="2"/>
</dbReference>
<dbReference type="AlphaFoldDB" id="A0A0P1A4S8"/>
<keyword evidence="7" id="KW-1185">Reference proteome</keyword>
<evidence type="ECO:0000259" key="5">
    <source>
        <dbReference type="PROSITE" id="PS50026"/>
    </source>
</evidence>
<proteinExistence type="predicted"/>
<evidence type="ECO:0000256" key="3">
    <source>
        <dbReference type="PROSITE-ProRule" id="PRU00076"/>
    </source>
</evidence>
<feature type="domain" description="EGF-like" evidence="5">
    <location>
        <begin position="104"/>
        <end position="139"/>
    </location>
</feature>
<dbReference type="PROSITE" id="PS01186">
    <property type="entry name" value="EGF_2"/>
    <property type="match status" value="1"/>
</dbReference>
<dbReference type="EMBL" id="CCYD01000007">
    <property type="protein sequence ID" value="CEG35191.1"/>
    <property type="molecule type" value="Genomic_DNA"/>
</dbReference>
<evidence type="ECO:0000313" key="6">
    <source>
        <dbReference type="EMBL" id="CEG35191.1"/>
    </source>
</evidence>
<keyword evidence="2 3" id="KW-1015">Disulfide bond</keyword>
<dbReference type="OrthoDB" id="442731at2759"/>
<comment type="caution">
    <text evidence="3">Lacks conserved residue(s) required for the propagation of feature annotation.</text>
</comment>
<name>A0A0P1A4S8_PLAHL</name>
<accession>A0A0P1A4S8</accession>
<evidence type="ECO:0000313" key="7">
    <source>
        <dbReference type="Proteomes" id="UP000054928"/>
    </source>
</evidence>
<dbReference type="STRING" id="4781.A0A0P1A4S8"/>
<dbReference type="OMA" id="FFENQFY"/>
<feature type="signal peptide" evidence="4">
    <location>
        <begin position="1"/>
        <end position="24"/>
    </location>
</feature>
<dbReference type="Gene3D" id="2.10.25.10">
    <property type="entry name" value="Laminin"/>
    <property type="match status" value="1"/>
</dbReference>
<dbReference type="PANTHER" id="PTHR14949:SF56">
    <property type="entry name" value="EGF-LIKE-DOMAIN, MULTIPLE 7"/>
    <property type="match status" value="1"/>
</dbReference>